<dbReference type="PANTHER" id="PTHR11227">
    <property type="entry name" value="WD-REPEAT PROTEIN INTERACTING WITH PHOSPHOINOSIDES WIPI -RELATED"/>
    <property type="match status" value="1"/>
</dbReference>
<dbReference type="Proteomes" id="UP000694546">
    <property type="component" value="Chromosome 2"/>
</dbReference>
<dbReference type="Ensembl" id="ENSGMOT00000051307.1">
    <property type="protein sequence ID" value="ENSGMOP00000041521.1"/>
    <property type="gene ID" value="ENSGMOG00000016775.2"/>
</dbReference>
<sequence>METAEGSVGTSGPSGLAPGLGCASFNQDSTSLAVGTGMGYKLYSLTSVEKLDCIHESADSPDVFIVERLFSSSLVVVVSTALPRRMNVYHFKKGTEICNYSYSHDILAVRLNRQRLVVCLEESIYIHNIKDMKLLKTLLNTPSNPSGLCALSVNHSNSYLAHPGSATIGEILCNDLNNSDLNGTVIRVFSIPDGQRLFEFRRGMKRYVNISSLSFSPDGQFLCTSSNTETVHIFKLEQLGITGEEASPTWTAYVGKMFSAASSYLPTGVTGMMSQDRAFATAHLLAMGRRNICTLAVIQKLPRLLVMSADGQLLIYNVDPQEGGECTLAHKHRLFCCDEDSGEETESERSNLNTPPSACPSYAATAALPTAVPVTTTLTGYSEDGGAKKGEVIPEHEFAAGPVCLDDENEFPPVSILRQ</sequence>
<name>A0A8C5B537_GADMO</name>
<dbReference type="Gene3D" id="2.130.10.10">
    <property type="entry name" value="YVTN repeat-like/Quinoprotein amine dehydrogenase"/>
    <property type="match status" value="1"/>
</dbReference>
<reference evidence="4" key="2">
    <citation type="submission" date="2025-09" db="UniProtKB">
        <authorList>
            <consortium name="Ensembl"/>
        </authorList>
    </citation>
    <scope>IDENTIFICATION</scope>
</reference>
<dbReference type="SUPFAM" id="SSF50978">
    <property type="entry name" value="WD40 repeat-like"/>
    <property type="match status" value="1"/>
</dbReference>
<evidence type="ECO:0000256" key="3">
    <source>
        <dbReference type="ARBA" id="ARBA00025740"/>
    </source>
</evidence>
<dbReference type="InterPro" id="IPR015943">
    <property type="entry name" value="WD40/YVTN_repeat-like_dom_sf"/>
</dbReference>
<evidence type="ECO:0000313" key="4">
    <source>
        <dbReference type="Ensembl" id="ENSGMOP00000041521.1"/>
    </source>
</evidence>
<dbReference type="GeneTree" id="ENSGT00940000156833"/>
<dbReference type="InterPro" id="IPR048720">
    <property type="entry name" value="PROPPIN"/>
</dbReference>
<dbReference type="Pfam" id="PF21032">
    <property type="entry name" value="PROPPIN"/>
    <property type="match status" value="2"/>
</dbReference>
<comment type="similarity">
    <text evidence="3">Belongs to the WD repeat PROPPIN family.</text>
</comment>
<evidence type="ECO:0000256" key="2">
    <source>
        <dbReference type="ARBA" id="ARBA00022737"/>
    </source>
</evidence>
<protein>
    <recommendedName>
        <fullName evidence="6">WD repeat domain phosphoinositide-interacting protein 1</fullName>
    </recommendedName>
</protein>
<dbReference type="InterPro" id="IPR036322">
    <property type="entry name" value="WD40_repeat_dom_sf"/>
</dbReference>
<keyword evidence="2" id="KW-0677">Repeat</keyword>
<accession>A0A8C5B537</accession>
<evidence type="ECO:0000256" key="1">
    <source>
        <dbReference type="ARBA" id="ARBA00022574"/>
    </source>
</evidence>
<evidence type="ECO:0000313" key="5">
    <source>
        <dbReference type="Proteomes" id="UP000694546"/>
    </source>
</evidence>
<organism evidence="4 5">
    <name type="scientific">Gadus morhua</name>
    <name type="common">Atlantic cod</name>
    <dbReference type="NCBI Taxonomy" id="8049"/>
    <lineage>
        <taxon>Eukaryota</taxon>
        <taxon>Metazoa</taxon>
        <taxon>Chordata</taxon>
        <taxon>Craniata</taxon>
        <taxon>Vertebrata</taxon>
        <taxon>Euteleostomi</taxon>
        <taxon>Actinopterygii</taxon>
        <taxon>Neopterygii</taxon>
        <taxon>Teleostei</taxon>
        <taxon>Neoteleostei</taxon>
        <taxon>Acanthomorphata</taxon>
        <taxon>Zeiogadaria</taxon>
        <taxon>Gadariae</taxon>
        <taxon>Gadiformes</taxon>
        <taxon>Gadoidei</taxon>
        <taxon>Gadidae</taxon>
        <taxon>Gadus</taxon>
    </lineage>
</organism>
<reference evidence="4" key="1">
    <citation type="submission" date="2025-08" db="UniProtKB">
        <authorList>
            <consortium name="Ensembl"/>
        </authorList>
    </citation>
    <scope>IDENTIFICATION</scope>
</reference>
<dbReference type="AlphaFoldDB" id="A0A8C5B537"/>
<evidence type="ECO:0008006" key="6">
    <source>
        <dbReference type="Google" id="ProtNLM"/>
    </source>
</evidence>
<gene>
    <name evidence="4" type="primary">wipi1</name>
</gene>
<keyword evidence="5" id="KW-1185">Reference proteome</keyword>
<proteinExistence type="inferred from homology"/>
<keyword evidence="1" id="KW-0853">WD repeat</keyword>